<dbReference type="AlphaFoldDB" id="A0A246GKL0"/>
<dbReference type="Pfam" id="PF12686">
    <property type="entry name" value="DUF3800"/>
    <property type="match status" value="1"/>
</dbReference>
<sequence>MNMEYNIYCDESCHLENDDHKSMVIGAVWCAFTDKEAIFERIKEIKKEHKLKSNFEIKWGKVSTSKVDFYKDIINLFFDSDKLHFRALVIPEKAELDHDKYNQSHDEFYYKMYFDMLKIIISPNNTYNVYLDIKDTQGYDKVNRLHEVISNTHYDFSKKIVQKIQEVRSDEVSILQITDLLIGAFTYYHRGLNENKAKLKLIELIKRRSGYSLEKSTLPTEKKFNYFIWRSGFRRGYGNV</sequence>
<reference evidence="1 2" key="1">
    <citation type="journal article" date="2017" name="Infect. Genet. Evol.">
        <title>Comparative genome analysis of fish pathogen Flavobacterium columnare reveals extensive sequence diversity within the species.</title>
        <authorList>
            <person name="Kayansamruaj P."/>
            <person name="Dong H.T."/>
            <person name="Hirono I."/>
            <person name="Kondo H."/>
            <person name="Senapin S."/>
            <person name="Rodkhum C."/>
        </authorList>
    </citation>
    <scope>NUCLEOTIDE SEQUENCE [LARGE SCALE GENOMIC DNA]</scope>
    <source>
        <strain evidence="1 2">1215</strain>
    </source>
</reference>
<evidence type="ECO:0000313" key="2">
    <source>
        <dbReference type="Proteomes" id="UP000197768"/>
    </source>
</evidence>
<dbReference type="InterPro" id="IPR024524">
    <property type="entry name" value="DUF3800"/>
</dbReference>
<name>A0A246GKL0_9FLAO</name>
<organism evidence="1 2">
    <name type="scientific">Flavobacterium davisii</name>
    <dbReference type="NCBI Taxonomy" id="2906077"/>
    <lineage>
        <taxon>Bacteria</taxon>
        <taxon>Pseudomonadati</taxon>
        <taxon>Bacteroidota</taxon>
        <taxon>Flavobacteriia</taxon>
        <taxon>Flavobacteriales</taxon>
        <taxon>Flavobacteriaceae</taxon>
        <taxon>Flavobacterium</taxon>
    </lineage>
</organism>
<gene>
    <name evidence="1" type="ORF">BWK59_03190</name>
</gene>
<comment type="caution">
    <text evidence="1">The sequence shown here is derived from an EMBL/GenBank/DDBJ whole genome shotgun (WGS) entry which is preliminary data.</text>
</comment>
<dbReference type="Proteomes" id="UP000197768">
    <property type="component" value="Unassembled WGS sequence"/>
</dbReference>
<dbReference type="EMBL" id="MTCZ01000016">
    <property type="protein sequence ID" value="OWP84832.1"/>
    <property type="molecule type" value="Genomic_DNA"/>
</dbReference>
<protein>
    <recommendedName>
        <fullName evidence="3">DUF3800 domain-containing protein</fullName>
    </recommendedName>
</protein>
<accession>A0A246GKL0</accession>
<proteinExistence type="predicted"/>
<evidence type="ECO:0000313" key="1">
    <source>
        <dbReference type="EMBL" id="OWP84832.1"/>
    </source>
</evidence>
<evidence type="ECO:0008006" key="3">
    <source>
        <dbReference type="Google" id="ProtNLM"/>
    </source>
</evidence>